<dbReference type="Proteomes" id="UP000887565">
    <property type="component" value="Unplaced"/>
</dbReference>
<accession>A0A915HWU8</accession>
<reference evidence="2" key="1">
    <citation type="submission" date="2022-11" db="UniProtKB">
        <authorList>
            <consortium name="WormBaseParasite"/>
        </authorList>
    </citation>
    <scope>IDENTIFICATION</scope>
</reference>
<dbReference type="WBParaSite" id="nRc.2.0.1.t06037-RA">
    <property type="protein sequence ID" value="nRc.2.0.1.t06037-RA"/>
    <property type="gene ID" value="nRc.2.0.1.g06037"/>
</dbReference>
<evidence type="ECO:0000313" key="1">
    <source>
        <dbReference type="Proteomes" id="UP000887565"/>
    </source>
</evidence>
<proteinExistence type="predicted"/>
<name>A0A915HWU8_ROMCU</name>
<dbReference type="AlphaFoldDB" id="A0A915HWU8"/>
<protein>
    <submittedName>
        <fullName evidence="2">Uncharacterized protein</fullName>
    </submittedName>
</protein>
<sequence length="106" mass="11718">TETSIGSGCLSLAHTLELFWVHGHTIWPNLKKATKKKSDDPLKTGMGGGNDSIYMDVDEAVLDIVSRNSPWIKGIEGFESWNPVKSIDNCEMNINGTTDETFKSLF</sequence>
<keyword evidence="1" id="KW-1185">Reference proteome</keyword>
<evidence type="ECO:0000313" key="2">
    <source>
        <dbReference type="WBParaSite" id="nRc.2.0.1.t06037-RA"/>
    </source>
</evidence>
<organism evidence="1 2">
    <name type="scientific">Romanomermis culicivorax</name>
    <name type="common">Nematode worm</name>
    <dbReference type="NCBI Taxonomy" id="13658"/>
    <lineage>
        <taxon>Eukaryota</taxon>
        <taxon>Metazoa</taxon>
        <taxon>Ecdysozoa</taxon>
        <taxon>Nematoda</taxon>
        <taxon>Enoplea</taxon>
        <taxon>Dorylaimia</taxon>
        <taxon>Mermithida</taxon>
        <taxon>Mermithoidea</taxon>
        <taxon>Mermithidae</taxon>
        <taxon>Romanomermis</taxon>
    </lineage>
</organism>